<organism evidence="1 2">
    <name type="scientific">Sphingobium cupriresistens LL01</name>
    <dbReference type="NCBI Taxonomy" id="1420583"/>
    <lineage>
        <taxon>Bacteria</taxon>
        <taxon>Pseudomonadati</taxon>
        <taxon>Pseudomonadota</taxon>
        <taxon>Alphaproteobacteria</taxon>
        <taxon>Sphingomonadales</taxon>
        <taxon>Sphingomonadaceae</taxon>
        <taxon>Sphingobium</taxon>
    </lineage>
</organism>
<protein>
    <submittedName>
        <fullName evidence="1">Uncharacterized protein</fullName>
    </submittedName>
</protein>
<name>A0A0J7XID2_9SPHN</name>
<accession>A0A0J7XID2</accession>
<keyword evidence="2" id="KW-1185">Reference proteome</keyword>
<comment type="caution">
    <text evidence="1">The sequence shown here is derived from an EMBL/GenBank/DDBJ whole genome shotgun (WGS) entry which is preliminary data.</text>
</comment>
<dbReference type="AlphaFoldDB" id="A0A0J7XID2"/>
<proteinExistence type="predicted"/>
<dbReference type="PATRIC" id="fig|1420583.3.peg.4393"/>
<sequence length="85" mass="9474">MPIEPFVLIVADHDRRVFSVEGPMVDDNPWSKPVVDAQDGGKRHINCFVPGGPSRTDVETAAREYQREYGYARVEAGSIVSRKPC</sequence>
<dbReference type="EMBL" id="JACT01000008">
    <property type="protein sequence ID" value="KMS51786.1"/>
    <property type="molecule type" value="Genomic_DNA"/>
</dbReference>
<evidence type="ECO:0000313" key="2">
    <source>
        <dbReference type="Proteomes" id="UP000052232"/>
    </source>
</evidence>
<evidence type="ECO:0000313" key="1">
    <source>
        <dbReference type="EMBL" id="KMS51786.1"/>
    </source>
</evidence>
<reference evidence="1 2" key="1">
    <citation type="journal article" date="2015" name="G3 (Bethesda)">
        <title>Insights into Ongoing Evolution of the Hexachlorocyclohexane Catabolic Pathway from Comparative Genomics of Ten Sphingomonadaceae Strains.</title>
        <authorList>
            <person name="Pearce S.L."/>
            <person name="Oakeshott J.G."/>
            <person name="Pandey G."/>
        </authorList>
    </citation>
    <scope>NUCLEOTIDE SEQUENCE [LARGE SCALE GENOMIC DNA]</scope>
    <source>
        <strain evidence="1 2">LL01</strain>
    </source>
</reference>
<gene>
    <name evidence="1" type="ORF">V473_22930</name>
</gene>
<dbReference type="STRING" id="1420583.V473_22930"/>
<dbReference type="Proteomes" id="UP000052232">
    <property type="component" value="Unassembled WGS sequence"/>
</dbReference>